<evidence type="ECO:0000259" key="7">
    <source>
        <dbReference type="Pfam" id="PF02836"/>
    </source>
</evidence>
<organism evidence="9 10">
    <name type="scientific">Saguinus oedipus</name>
    <name type="common">Cotton-top tamarin</name>
    <name type="synonym">Oedipomidas oedipus</name>
    <dbReference type="NCBI Taxonomy" id="9490"/>
    <lineage>
        <taxon>Eukaryota</taxon>
        <taxon>Metazoa</taxon>
        <taxon>Chordata</taxon>
        <taxon>Craniata</taxon>
        <taxon>Vertebrata</taxon>
        <taxon>Euteleostomi</taxon>
        <taxon>Mammalia</taxon>
        <taxon>Eutheria</taxon>
        <taxon>Euarchontoglires</taxon>
        <taxon>Primates</taxon>
        <taxon>Haplorrhini</taxon>
        <taxon>Platyrrhini</taxon>
        <taxon>Cebidae</taxon>
        <taxon>Callitrichinae</taxon>
        <taxon>Saguinus</taxon>
    </lineage>
</organism>
<feature type="domain" description="Glycoside hydrolase family 2 catalytic" evidence="7">
    <location>
        <begin position="443"/>
        <end position="665"/>
    </location>
</feature>
<dbReference type="Pfam" id="PF02836">
    <property type="entry name" value="Glyco_hydro_2_C"/>
    <property type="match status" value="2"/>
</dbReference>
<comment type="subcellular location">
    <subcellularLocation>
        <location evidence="1">Lysosome</location>
    </subcellularLocation>
</comment>
<dbReference type="PROSITE" id="PS00608">
    <property type="entry name" value="GLYCOSYL_HYDROL_F2_2"/>
    <property type="match status" value="1"/>
</dbReference>
<gene>
    <name evidence="9" type="ORF">P7K49_004274</name>
</gene>
<dbReference type="InterPro" id="IPR006104">
    <property type="entry name" value="Glyco_hydro_2_N"/>
</dbReference>
<dbReference type="InterPro" id="IPR008979">
    <property type="entry name" value="Galactose-bd-like_sf"/>
</dbReference>
<keyword evidence="10" id="KW-1185">Reference proteome</keyword>
<dbReference type="InterPro" id="IPR006103">
    <property type="entry name" value="Glyco_hydro_2_cat"/>
</dbReference>
<evidence type="ECO:0000256" key="3">
    <source>
        <dbReference type="ARBA" id="ARBA00022801"/>
    </source>
</evidence>
<dbReference type="InterPro" id="IPR023230">
    <property type="entry name" value="Glyco_hydro_2_CS"/>
</dbReference>
<dbReference type="InterPro" id="IPR023232">
    <property type="entry name" value="Glyco_hydro_2_AS"/>
</dbReference>
<dbReference type="PANTHER" id="PTHR10066:SF67">
    <property type="entry name" value="BETA-GLUCURONIDASE"/>
    <property type="match status" value="1"/>
</dbReference>
<dbReference type="Pfam" id="PF02837">
    <property type="entry name" value="Glyco_hydro_2_N"/>
    <property type="match status" value="1"/>
</dbReference>
<dbReference type="InterPro" id="IPR017853">
    <property type="entry name" value="GH"/>
</dbReference>
<protein>
    <recommendedName>
        <fullName evidence="11">Beta-glucuronidase</fullName>
    </recommendedName>
</protein>
<dbReference type="Proteomes" id="UP001266305">
    <property type="component" value="Unassembled WGS sequence"/>
</dbReference>
<dbReference type="Gene3D" id="2.60.40.10">
    <property type="entry name" value="Immunoglobulins"/>
    <property type="match status" value="1"/>
</dbReference>
<dbReference type="Gene3D" id="3.20.20.80">
    <property type="entry name" value="Glycosidases"/>
    <property type="match status" value="1"/>
</dbReference>
<name>A0ABQ9W6Y7_SAGOE</name>
<evidence type="ECO:0000313" key="10">
    <source>
        <dbReference type="Proteomes" id="UP001266305"/>
    </source>
</evidence>
<evidence type="ECO:0000259" key="8">
    <source>
        <dbReference type="Pfam" id="PF02837"/>
    </source>
</evidence>
<keyword evidence="3" id="KW-0378">Hydrolase</keyword>
<comment type="caution">
    <text evidence="9">The sequence shown here is derived from an EMBL/GenBank/DDBJ whole genome shotgun (WGS) entry which is preliminary data.</text>
</comment>
<accession>A0ABQ9W6Y7</accession>
<evidence type="ECO:0000256" key="4">
    <source>
        <dbReference type="ARBA" id="ARBA00023228"/>
    </source>
</evidence>
<feature type="region of interest" description="Disordered" evidence="6">
    <location>
        <begin position="210"/>
        <end position="229"/>
    </location>
</feature>
<evidence type="ECO:0000256" key="6">
    <source>
        <dbReference type="SAM" id="MobiDB-lite"/>
    </source>
</evidence>
<sequence>MLYPRESPSRERKSLDGLWSFRADFSDNRRRGFEEQWYRRPLRESGPTVDMPVPSSFNDIGQDWRLRHFVGWVWYEREVTLPERWTQDPRTRVVLRIGSAHSYAIVWVNGVDTLEHEGGYLPFEADISSLVQVGPSSIHLRITIAINNTLSPSTLPPGTIRYMTDTSKYPEGYFVQNTDFDFFNYAGLQRSVLLYTTPTSYIDDITTATGVQPHSGSHPPTKPISRLSGHGLPKSPVWFTSLLRRGVWPEVTQLRVAILSLPVVLLSHQLPSAPSLGAALSPAPLCPLPRCSPLSSSPLPLPTVLPSHQLPSAPSLGVALSPAPLCPFPPYCPHTSSPLPPFTVLLSYQLPLLHILLKGQAISVKCSSQFELEVRLLNAENKVVAEGTGTQGQLKVPGANLWWPYLMHERPAYLYSLEVRLTAQTSVGPVSDFYTLPVGIRTVAVTESQFLINGKPFYFHGVNKHEDADIRGKGFDWPLLVKDFNLLLWLGANAFRTSHYPYAEEVLQMCDRHGIVVIDECPAVGLVLPQHFSNTSMNHHMQVMEELVRRDKNHPAVVMWSVANEPASYLESAGYYFKMVITHTKALDPSRPVTFVTNSNYAADKGAPYVDVICVNSYYSWYHDYGHLELIQLQLGTQFENWYKTYHKPIIQSEYGAETIVGFHQLSLASPGLPCAHSTASLLLPRPRSLPTSSQTSAPLAWPSDGLLLIGLVSRRLRCRAYGTPLLQTSQIGEVAHGYTSLLILFEKDPPLMFSEEYQKALLEQYHLGLDQKRGKYVVGELVWNFADFMTNQSPQRMLGNKKGIFTRQRQPKAAAFLLRERYWKIANETRHPHSAAKSQCLENSPFT</sequence>
<evidence type="ECO:0000256" key="2">
    <source>
        <dbReference type="ARBA" id="ARBA00007401"/>
    </source>
</evidence>
<dbReference type="PANTHER" id="PTHR10066">
    <property type="entry name" value="BETA-GLUCURONIDASE"/>
    <property type="match status" value="1"/>
</dbReference>
<keyword evidence="5" id="KW-0326">Glycosidase</keyword>
<dbReference type="PROSITE" id="PS00719">
    <property type="entry name" value="GLYCOSYL_HYDROL_F2_1"/>
    <property type="match status" value="1"/>
</dbReference>
<keyword evidence="4" id="KW-0458">Lysosome</keyword>
<evidence type="ECO:0000256" key="5">
    <source>
        <dbReference type="ARBA" id="ARBA00023295"/>
    </source>
</evidence>
<feature type="domain" description="Glycoside hydrolase family 2 catalytic" evidence="7">
    <location>
        <begin position="748"/>
        <end position="827"/>
    </location>
</feature>
<dbReference type="SUPFAM" id="SSF49303">
    <property type="entry name" value="beta-Galactosidase/glucuronidase domain"/>
    <property type="match status" value="1"/>
</dbReference>
<comment type="similarity">
    <text evidence="2">Belongs to the glycosyl hydrolase 2 family.</text>
</comment>
<feature type="domain" description="Glycosyl hydrolases family 2 sugar binding" evidence="8">
    <location>
        <begin position="13"/>
        <end position="198"/>
    </location>
</feature>
<evidence type="ECO:0000256" key="1">
    <source>
        <dbReference type="ARBA" id="ARBA00004371"/>
    </source>
</evidence>
<dbReference type="Gene3D" id="2.60.120.260">
    <property type="entry name" value="Galactose-binding domain-like"/>
    <property type="match status" value="1"/>
</dbReference>
<dbReference type="EMBL" id="JASSZA010000002">
    <property type="protein sequence ID" value="KAK2117388.1"/>
    <property type="molecule type" value="Genomic_DNA"/>
</dbReference>
<evidence type="ECO:0008006" key="11">
    <source>
        <dbReference type="Google" id="ProtNLM"/>
    </source>
</evidence>
<dbReference type="SUPFAM" id="SSF49785">
    <property type="entry name" value="Galactose-binding domain-like"/>
    <property type="match status" value="1"/>
</dbReference>
<dbReference type="InterPro" id="IPR036156">
    <property type="entry name" value="Beta-gal/glucu_dom_sf"/>
</dbReference>
<reference evidence="9 10" key="1">
    <citation type="submission" date="2023-05" db="EMBL/GenBank/DDBJ databases">
        <title>B98-5 Cell Line De Novo Hybrid Assembly: An Optical Mapping Approach.</title>
        <authorList>
            <person name="Kananen K."/>
            <person name="Auerbach J.A."/>
            <person name="Kautto E."/>
            <person name="Blachly J.S."/>
        </authorList>
    </citation>
    <scope>NUCLEOTIDE SEQUENCE [LARGE SCALE GENOMIC DNA]</scope>
    <source>
        <strain evidence="9">B95-8</strain>
        <tissue evidence="9">Cell line</tissue>
    </source>
</reference>
<proteinExistence type="inferred from homology"/>
<dbReference type="SUPFAM" id="SSF51445">
    <property type="entry name" value="(Trans)glycosidases"/>
    <property type="match status" value="1"/>
</dbReference>
<dbReference type="InterPro" id="IPR013783">
    <property type="entry name" value="Ig-like_fold"/>
</dbReference>
<evidence type="ECO:0000313" key="9">
    <source>
        <dbReference type="EMBL" id="KAK2117388.1"/>
    </source>
</evidence>